<organism evidence="1 2">
    <name type="scientific">Alloyangia pacifica</name>
    <dbReference type="NCBI Taxonomy" id="311180"/>
    <lineage>
        <taxon>Bacteria</taxon>
        <taxon>Pseudomonadati</taxon>
        <taxon>Pseudomonadota</taxon>
        <taxon>Alphaproteobacteria</taxon>
        <taxon>Rhodobacterales</taxon>
        <taxon>Roseobacteraceae</taxon>
        <taxon>Alloyangia</taxon>
    </lineage>
</organism>
<dbReference type="EMBL" id="CP022189">
    <property type="protein sequence ID" value="AWI82246.1"/>
    <property type="molecule type" value="Genomic_DNA"/>
</dbReference>
<dbReference type="SUPFAM" id="SSF53335">
    <property type="entry name" value="S-adenosyl-L-methionine-dependent methyltransferases"/>
    <property type="match status" value="1"/>
</dbReference>
<dbReference type="AlphaFoldDB" id="A0A2U8HAV5"/>
<protein>
    <recommendedName>
        <fullName evidence="3">Methyltransferase FkbM domain-containing protein</fullName>
    </recommendedName>
</protein>
<evidence type="ECO:0000313" key="1">
    <source>
        <dbReference type="EMBL" id="AWI82246.1"/>
    </source>
</evidence>
<name>A0A2U8HAV5_9RHOB</name>
<gene>
    <name evidence="1" type="ORF">CEW88_00315</name>
</gene>
<proteinExistence type="predicted"/>
<dbReference type="Gene3D" id="3.40.50.150">
    <property type="entry name" value="Vaccinia Virus protein VP39"/>
    <property type="match status" value="1"/>
</dbReference>
<dbReference type="InterPro" id="IPR029063">
    <property type="entry name" value="SAM-dependent_MTases_sf"/>
</dbReference>
<dbReference type="OrthoDB" id="9812600at2"/>
<evidence type="ECO:0008006" key="3">
    <source>
        <dbReference type="Google" id="ProtNLM"/>
    </source>
</evidence>
<dbReference type="Proteomes" id="UP000244915">
    <property type="component" value="Chromosome 1"/>
</dbReference>
<evidence type="ECO:0000313" key="2">
    <source>
        <dbReference type="Proteomes" id="UP000244915"/>
    </source>
</evidence>
<reference evidence="1 2" key="1">
    <citation type="submission" date="2017-06" db="EMBL/GenBank/DDBJ databases">
        <title>Yangia sp. YSBP01 complete genome sequence.</title>
        <authorList>
            <person name="Woo J.-H."/>
            <person name="Kim H.-S."/>
        </authorList>
    </citation>
    <scope>NUCLEOTIDE SEQUENCE [LARGE SCALE GENOMIC DNA]</scope>
    <source>
        <strain evidence="1 2">YSBP01</strain>
    </source>
</reference>
<dbReference type="KEGG" id="ypac:CEW88_00315"/>
<dbReference type="RefSeq" id="WP_108964172.1">
    <property type="nucleotide sequence ID" value="NZ_CP022189.1"/>
</dbReference>
<sequence>MDHTPPSNAYGRYCVPAGLETRPAVKAVRAGGIYEPQTMAFMRAHAGGRDIDHAGTFFGDVLPGVAAAMLDFVIPRDRQVTIVQLDVEGHEKRALKSAYHLIHRCRRILILENRGNKTWIQRRFRGLGHWVRGKLHGNFVYATEDLDL</sequence>
<accession>A0A2U8HAV5</accession>